<sequence>MKDKDVVNIILGIKLIWSTDGITISYSRYVEKIIEKFSCKDCRIAKTPYDNSLALFKKESGVSVSQLRYSQIIESLQYLANGSKPDIFFSISKLARNTSCPDSFHLRALDRVLRSLKGTTSMTINYGRFLFFLKDIVMLVE</sequence>
<dbReference type="AlphaFoldDB" id="A0AAW2NNQ9"/>
<comment type="caution">
    <text evidence="1">The sequence shown here is derived from an EMBL/GenBank/DDBJ whole genome shotgun (WGS) entry which is preliminary data.</text>
</comment>
<name>A0AAW2NNQ9_SESRA</name>
<gene>
    <name evidence="1" type="ORF">Sradi_4384000</name>
</gene>
<organism evidence="1">
    <name type="scientific">Sesamum radiatum</name>
    <name type="common">Black benniseed</name>
    <dbReference type="NCBI Taxonomy" id="300843"/>
    <lineage>
        <taxon>Eukaryota</taxon>
        <taxon>Viridiplantae</taxon>
        <taxon>Streptophyta</taxon>
        <taxon>Embryophyta</taxon>
        <taxon>Tracheophyta</taxon>
        <taxon>Spermatophyta</taxon>
        <taxon>Magnoliopsida</taxon>
        <taxon>eudicotyledons</taxon>
        <taxon>Gunneridae</taxon>
        <taxon>Pentapetalae</taxon>
        <taxon>asterids</taxon>
        <taxon>lamiids</taxon>
        <taxon>Lamiales</taxon>
        <taxon>Pedaliaceae</taxon>
        <taxon>Sesamum</taxon>
    </lineage>
</organism>
<dbReference type="EMBL" id="JACGWJ010000019">
    <property type="protein sequence ID" value="KAL0345527.1"/>
    <property type="molecule type" value="Genomic_DNA"/>
</dbReference>
<reference evidence="1" key="2">
    <citation type="journal article" date="2024" name="Plant">
        <title>Genomic evolution and insights into agronomic trait innovations of Sesamum species.</title>
        <authorList>
            <person name="Miao H."/>
            <person name="Wang L."/>
            <person name="Qu L."/>
            <person name="Liu H."/>
            <person name="Sun Y."/>
            <person name="Le M."/>
            <person name="Wang Q."/>
            <person name="Wei S."/>
            <person name="Zheng Y."/>
            <person name="Lin W."/>
            <person name="Duan Y."/>
            <person name="Cao H."/>
            <person name="Xiong S."/>
            <person name="Wang X."/>
            <person name="Wei L."/>
            <person name="Li C."/>
            <person name="Ma Q."/>
            <person name="Ju M."/>
            <person name="Zhao R."/>
            <person name="Li G."/>
            <person name="Mu C."/>
            <person name="Tian Q."/>
            <person name="Mei H."/>
            <person name="Zhang T."/>
            <person name="Gao T."/>
            <person name="Zhang H."/>
        </authorList>
    </citation>
    <scope>NUCLEOTIDE SEQUENCE</scope>
    <source>
        <strain evidence="1">G02</strain>
    </source>
</reference>
<evidence type="ECO:0000313" key="1">
    <source>
        <dbReference type="EMBL" id="KAL0345527.1"/>
    </source>
</evidence>
<reference evidence="1" key="1">
    <citation type="submission" date="2020-06" db="EMBL/GenBank/DDBJ databases">
        <authorList>
            <person name="Li T."/>
            <person name="Hu X."/>
            <person name="Zhang T."/>
            <person name="Song X."/>
            <person name="Zhang H."/>
            <person name="Dai N."/>
            <person name="Sheng W."/>
            <person name="Hou X."/>
            <person name="Wei L."/>
        </authorList>
    </citation>
    <scope>NUCLEOTIDE SEQUENCE</scope>
    <source>
        <strain evidence="1">G02</strain>
        <tissue evidence="1">Leaf</tissue>
    </source>
</reference>
<protein>
    <submittedName>
        <fullName evidence="1">Uncharacterized protein</fullName>
    </submittedName>
</protein>
<accession>A0AAW2NNQ9</accession>
<proteinExistence type="predicted"/>